<feature type="region of interest" description="Disordered" evidence="1">
    <location>
        <begin position="458"/>
        <end position="498"/>
    </location>
</feature>
<evidence type="ECO:0000256" key="2">
    <source>
        <dbReference type="SAM" id="Phobius"/>
    </source>
</evidence>
<accession>A0A914I1G9</accession>
<evidence type="ECO:0000313" key="5">
    <source>
        <dbReference type="WBParaSite" id="Gr19_v10_g6622.t2"/>
    </source>
</evidence>
<keyword evidence="4" id="KW-1185">Reference proteome</keyword>
<feature type="compositionally biased region" description="Basic and acidic residues" evidence="1">
    <location>
        <begin position="546"/>
        <end position="558"/>
    </location>
</feature>
<sequence length="564" mass="61963">MASSGDERKEKFSESNFPKCVGEQLTGARADADTDRTVEQGEPVESPSCTPLLQALQQPCPRPDQPHRGVPPRSSEPPPERNTGTPAFPENTLGAPTSPRNNRHIQSQRLKPASKMRFFHFLDAVCLFVVAAFILLETDAQPKKSTSNTILENEPAEQKNPGLTLKNQWNPDADSCHADLTLSMPVQLSDPKQPSDSKLSKFKEWVVNHNKKKSKLTQRNSDANAHHPPHLTLSEPVQPSDSKLSKSKGLLVVKHINNGSTKCCNVFAEQPIPKTSAGTFYYEVSILGKADFSIPNRRSVKCLFILRFIFFGLCPKRMPLHIKIGHFKGSYVYQSGGVFVADSVPMKVDSNGIKIPRIRAGNVVGCGVDFENHNELFYTLNGKRMGTAGELVDSDDELFPCVSLFTFGDEIEANFGPKFNPYRTAVRDHRAAEPWSTIYPSATERGPAAGANAGLDLLEPDGGDRHPRIPPSTPKATGRREWTGSSPHEDLRGNVNPGDEQRALTMVGQRLPAHLMMCQMIAGAEGRESNLAPPPHYASVAKFGKGKFDNKRSTDGSLKKKLNS</sequence>
<dbReference type="PROSITE" id="PS50188">
    <property type="entry name" value="B302_SPRY"/>
    <property type="match status" value="1"/>
</dbReference>
<dbReference type="AlphaFoldDB" id="A0A914I1G9"/>
<feature type="compositionally biased region" description="Basic and acidic residues" evidence="1">
    <location>
        <begin position="478"/>
        <end position="492"/>
    </location>
</feature>
<keyword evidence="2" id="KW-0472">Membrane</keyword>
<dbReference type="SMART" id="SM00449">
    <property type="entry name" value="SPRY"/>
    <property type="match status" value="1"/>
</dbReference>
<name>A0A914I1G9_GLORO</name>
<evidence type="ECO:0000313" key="4">
    <source>
        <dbReference type="Proteomes" id="UP000887572"/>
    </source>
</evidence>
<reference evidence="5" key="1">
    <citation type="submission" date="2022-11" db="UniProtKB">
        <authorList>
            <consortium name="WormBaseParasite"/>
        </authorList>
    </citation>
    <scope>IDENTIFICATION</scope>
</reference>
<dbReference type="Proteomes" id="UP000887572">
    <property type="component" value="Unplaced"/>
</dbReference>
<evidence type="ECO:0000259" key="3">
    <source>
        <dbReference type="PROSITE" id="PS50188"/>
    </source>
</evidence>
<dbReference type="InterPro" id="IPR013320">
    <property type="entry name" value="ConA-like_dom_sf"/>
</dbReference>
<keyword evidence="2" id="KW-0812">Transmembrane</keyword>
<feature type="domain" description="B30.2/SPRY" evidence="3">
    <location>
        <begin position="211"/>
        <end position="420"/>
    </location>
</feature>
<dbReference type="WBParaSite" id="Gr19_v10_g6622.t2">
    <property type="protein sequence ID" value="Gr19_v10_g6622.t2"/>
    <property type="gene ID" value="Gr19_v10_g6622"/>
</dbReference>
<dbReference type="InterPro" id="IPR044736">
    <property type="entry name" value="Gid1/RanBPM/SPLA_SPRY"/>
</dbReference>
<feature type="compositionally biased region" description="Polar residues" evidence="1">
    <location>
        <begin position="47"/>
        <end position="57"/>
    </location>
</feature>
<feature type="region of interest" description="Disordered" evidence="1">
    <location>
        <begin position="142"/>
        <end position="171"/>
    </location>
</feature>
<organism evidence="4 5">
    <name type="scientific">Globodera rostochiensis</name>
    <name type="common">Golden nematode worm</name>
    <name type="synonym">Heterodera rostochiensis</name>
    <dbReference type="NCBI Taxonomy" id="31243"/>
    <lineage>
        <taxon>Eukaryota</taxon>
        <taxon>Metazoa</taxon>
        <taxon>Ecdysozoa</taxon>
        <taxon>Nematoda</taxon>
        <taxon>Chromadorea</taxon>
        <taxon>Rhabditida</taxon>
        <taxon>Tylenchina</taxon>
        <taxon>Tylenchomorpha</taxon>
        <taxon>Tylenchoidea</taxon>
        <taxon>Heteroderidae</taxon>
        <taxon>Heteroderinae</taxon>
        <taxon>Globodera</taxon>
    </lineage>
</organism>
<keyword evidence="2" id="KW-1133">Transmembrane helix</keyword>
<feature type="region of interest" description="Disordered" evidence="1">
    <location>
        <begin position="1"/>
        <end position="108"/>
    </location>
</feature>
<dbReference type="Pfam" id="PF00622">
    <property type="entry name" value="SPRY"/>
    <property type="match status" value="1"/>
</dbReference>
<dbReference type="Gene3D" id="2.60.120.920">
    <property type="match status" value="1"/>
</dbReference>
<feature type="compositionally biased region" description="Basic and acidic residues" evidence="1">
    <location>
        <begin position="1"/>
        <end position="13"/>
    </location>
</feature>
<proteinExistence type="predicted"/>
<feature type="region of interest" description="Disordered" evidence="1">
    <location>
        <begin position="213"/>
        <end position="243"/>
    </location>
</feature>
<feature type="compositionally biased region" description="Polar residues" evidence="1">
    <location>
        <begin position="94"/>
        <end position="108"/>
    </location>
</feature>
<feature type="region of interest" description="Disordered" evidence="1">
    <location>
        <begin position="527"/>
        <end position="564"/>
    </location>
</feature>
<feature type="compositionally biased region" description="Basic and acidic residues" evidence="1">
    <location>
        <begin position="30"/>
        <end position="39"/>
    </location>
</feature>
<evidence type="ECO:0000256" key="1">
    <source>
        <dbReference type="SAM" id="MobiDB-lite"/>
    </source>
</evidence>
<dbReference type="InterPro" id="IPR043136">
    <property type="entry name" value="B30.2/SPRY_sf"/>
</dbReference>
<protein>
    <submittedName>
        <fullName evidence="5">B30.2/SPRY domain-containing protein</fullName>
    </submittedName>
</protein>
<dbReference type="CDD" id="cd12885">
    <property type="entry name" value="SPRY_RanBP_like"/>
    <property type="match status" value="1"/>
</dbReference>
<dbReference type="InterPro" id="IPR001870">
    <property type="entry name" value="B30.2/SPRY"/>
</dbReference>
<dbReference type="InterPro" id="IPR003877">
    <property type="entry name" value="SPRY_dom"/>
</dbReference>
<dbReference type="SUPFAM" id="SSF49899">
    <property type="entry name" value="Concanavalin A-like lectins/glucanases"/>
    <property type="match status" value="1"/>
</dbReference>
<feature type="transmembrane region" description="Helical" evidence="2">
    <location>
        <begin position="118"/>
        <end position="136"/>
    </location>
</feature>